<feature type="transmembrane region" description="Helical" evidence="1">
    <location>
        <begin position="7"/>
        <end position="25"/>
    </location>
</feature>
<accession>A0A6N3EWZ0</accession>
<sequence>MKGIVRFILFYILALIIYNSMMFIFDRKVDLADAFLLPLVVTLIMFLVFKTKGDQ</sequence>
<keyword evidence="1" id="KW-0812">Transmembrane</keyword>
<evidence type="ECO:0000313" key="2">
    <source>
        <dbReference type="EMBL" id="VYU44169.1"/>
    </source>
</evidence>
<evidence type="ECO:0000256" key="1">
    <source>
        <dbReference type="SAM" id="Phobius"/>
    </source>
</evidence>
<reference evidence="2" key="1">
    <citation type="submission" date="2019-11" db="EMBL/GenBank/DDBJ databases">
        <authorList>
            <person name="Feng L."/>
        </authorList>
    </citation>
    <scope>NUCLEOTIDE SEQUENCE</scope>
    <source>
        <strain evidence="2">SsimulansLFYP27</strain>
    </source>
</reference>
<dbReference type="EMBL" id="CACRUO010000056">
    <property type="protein sequence ID" value="VYU44169.1"/>
    <property type="molecule type" value="Genomic_DNA"/>
</dbReference>
<feature type="transmembrane region" description="Helical" evidence="1">
    <location>
        <begin position="31"/>
        <end position="49"/>
    </location>
</feature>
<name>A0A6N3EWZ0_STASI</name>
<proteinExistence type="predicted"/>
<dbReference type="AlphaFoldDB" id="A0A6N3EWZ0"/>
<keyword evidence="1" id="KW-1133">Transmembrane helix</keyword>
<keyword evidence="1" id="KW-0472">Membrane</keyword>
<protein>
    <submittedName>
        <fullName evidence="2">Uncharacterized protein</fullName>
    </submittedName>
</protein>
<gene>
    <name evidence="2" type="ORF">SSLFYP27_00253</name>
</gene>
<organism evidence="2">
    <name type="scientific">Staphylococcus simulans</name>
    <dbReference type="NCBI Taxonomy" id="1286"/>
    <lineage>
        <taxon>Bacteria</taxon>
        <taxon>Bacillati</taxon>
        <taxon>Bacillota</taxon>
        <taxon>Bacilli</taxon>
        <taxon>Bacillales</taxon>
        <taxon>Staphylococcaceae</taxon>
        <taxon>Staphylococcus</taxon>
    </lineage>
</organism>